<dbReference type="Proteomes" id="UP000215914">
    <property type="component" value="Chromosome 2"/>
</dbReference>
<organism evidence="2 3">
    <name type="scientific">Helianthus annuus</name>
    <name type="common">Common sunflower</name>
    <dbReference type="NCBI Taxonomy" id="4232"/>
    <lineage>
        <taxon>Eukaryota</taxon>
        <taxon>Viridiplantae</taxon>
        <taxon>Streptophyta</taxon>
        <taxon>Embryophyta</taxon>
        <taxon>Tracheophyta</taxon>
        <taxon>Spermatophyta</taxon>
        <taxon>Magnoliopsida</taxon>
        <taxon>eudicotyledons</taxon>
        <taxon>Gunneridae</taxon>
        <taxon>Pentapetalae</taxon>
        <taxon>asterids</taxon>
        <taxon>campanulids</taxon>
        <taxon>Asterales</taxon>
        <taxon>Asteraceae</taxon>
        <taxon>Asteroideae</taxon>
        <taxon>Heliantheae alliance</taxon>
        <taxon>Heliantheae</taxon>
        <taxon>Helianthus</taxon>
    </lineage>
</organism>
<gene>
    <name evidence="2" type="ORF">HannXRQ_Chr02g0037111</name>
</gene>
<protein>
    <submittedName>
        <fullName evidence="2">Uncharacterized protein</fullName>
    </submittedName>
</protein>
<accession>A0A251VEF1</accession>
<feature type="region of interest" description="Disordered" evidence="1">
    <location>
        <begin position="44"/>
        <end position="67"/>
    </location>
</feature>
<sequence>MDSSSLIYTSPSFTINSTHDDIADIADRVVQQLRIENGFENDYDFSFSDDDNNPTQTGKQIQPDERDLASVSAFRSKFVITNRSDCEIQ</sequence>
<reference evidence="3" key="1">
    <citation type="journal article" date="2017" name="Nature">
        <title>The sunflower genome provides insights into oil metabolism, flowering and Asterid evolution.</title>
        <authorList>
            <person name="Badouin H."/>
            <person name="Gouzy J."/>
            <person name="Grassa C.J."/>
            <person name="Murat F."/>
            <person name="Staton S.E."/>
            <person name="Cottret L."/>
            <person name="Lelandais-Briere C."/>
            <person name="Owens G.L."/>
            <person name="Carrere S."/>
            <person name="Mayjonade B."/>
            <person name="Legrand L."/>
            <person name="Gill N."/>
            <person name="Kane N.C."/>
            <person name="Bowers J.E."/>
            <person name="Hubner S."/>
            <person name="Bellec A."/>
            <person name="Berard A."/>
            <person name="Berges H."/>
            <person name="Blanchet N."/>
            <person name="Boniface M.C."/>
            <person name="Brunel D."/>
            <person name="Catrice O."/>
            <person name="Chaidir N."/>
            <person name="Claudel C."/>
            <person name="Donnadieu C."/>
            <person name="Faraut T."/>
            <person name="Fievet G."/>
            <person name="Helmstetter N."/>
            <person name="King M."/>
            <person name="Knapp S.J."/>
            <person name="Lai Z."/>
            <person name="Le Paslier M.C."/>
            <person name="Lippi Y."/>
            <person name="Lorenzon L."/>
            <person name="Mandel J.R."/>
            <person name="Marage G."/>
            <person name="Marchand G."/>
            <person name="Marquand E."/>
            <person name="Bret-Mestries E."/>
            <person name="Morien E."/>
            <person name="Nambeesan S."/>
            <person name="Nguyen T."/>
            <person name="Pegot-Espagnet P."/>
            <person name="Pouilly N."/>
            <person name="Raftis F."/>
            <person name="Sallet E."/>
            <person name="Schiex T."/>
            <person name="Thomas J."/>
            <person name="Vandecasteele C."/>
            <person name="Vares D."/>
            <person name="Vear F."/>
            <person name="Vautrin S."/>
            <person name="Crespi M."/>
            <person name="Mangin B."/>
            <person name="Burke J.M."/>
            <person name="Salse J."/>
            <person name="Munos S."/>
            <person name="Vincourt P."/>
            <person name="Rieseberg L.H."/>
            <person name="Langlade N.B."/>
        </authorList>
    </citation>
    <scope>NUCLEOTIDE SEQUENCE [LARGE SCALE GENOMIC DNA]</scope>
    <source>
        <strain evidence="3">cv. SF193</strain>
    </source>
</reference>
<evidence type="ECO:0000313" key="3">
    <source>
        <dbReference type="Proteomes" id="UP000215914"/>
    </source>
</evidence>
<dbReference type="AlphaFoldDB" id="A0A251VEF1"/>
<keyword evidence="3" id="KW-1185">Reference proteome</keyword>
<evidence type="ECO:0000313" key="2">
    <source>
        <dbReference type="EMBL" id="OTG33659.1"/>
    </source>
</evidence>
<proteinExistence type="predicted"/>
<evidence type="ECO:0000256" key="1">
    <source>
        <dbReference type="SAM" id="MobiDB-lite"/>
    </source>
</evidence>
<dbReference type="EMBL" id="CM007891">
    <property type="protein sequence ID" value="OTG33659.1"/>
    <property type="molecule type" value="Genomic_DNA"/>
</dbReference>
<dbReference type="InParanoid" id="A0A251VEF1"/>
<name>A0A251VEF1_HELAN</name>